<gene>
    <name evidence="1" type="ORF">L210DRAFT_2129509</name>
</gene>
<dbReference type="EMBL" id="WHUW01000110">
    <property type="protein sequence ID" value="KAF8423935.1"/>
    <property type="molecule type" value="Genomic_DNA"/>
</dbReference>
<proteinExistence type="predicted"/>
<protein>
    <submittedName>
        <fullName evidence="1">Uncharacterized protein</fullName>
    </submittedName>
</protein>
<accession>A0AAD4BEM9</accession>
<evidence type="ECO:0000313" key="2">
    <source>
        <dbReference type="Proteomes" id="UP001194468"/>
    </source>
</evidence>
<organism evidence="1 2">
    <name type="scientific">Boletus edulis BED1</name>
    <dbReference type="NCBI Taxonomy" id="1328754"/>
    <lineage>
        <taxon>Eukaryota</taxon>
        <taxon>Fungi</taxon>
        <taxon>Dikarya</taxon>
        <taxon>Basidiomycota</taxon>
        <taxon>Agaricomycotina</taxon>
        <taxon>Agaricomycetes</taxon>
        <taxon>Agaricomycetidae</taxon>
        <taxon>Boletales</taxon>
        <taxon>Boletineae</taxon>
        <taxon>Boletaceae</taxon>
        <taxon>Boletoideae</taxon>
        <taxon>Boletus</taxon>
    </lineage>
</organism>
<keyword evidence="2" id="KW-1185">Reference proteome</keyword>
<dbReference type="Proteomes" id="UP001194468">
    <property type="component" value="Unassembled WGS sequence"/>
</dbReference>
<comment type="caution">
    <text evidence="1">The sequence shown here is derived from an EMBL/GenBank/DDBJ whole genome shotgun (WGS) entry which is preliminary data.</text>
</comment>
<evidence type="ECO:0000313" key="1">
    <source>
        <dbReference type="EMBL" id="KAF8423935.1"/>
    </source>
</evidence>
<dbReference type="AlphaFoldDB" id="A0AAD4BEM9"/>
<name>A0AAD4BEM9_BOLED</name>
<reference evidence="1" key="2">
    <citation type="journal article" date="2020" name="Nat. Commun.">
        <title>Large-scale genome sequencing of mycorrhizal fungi provides insights into the early evolution of symbiotic traits.</title>
        <authorList>
            <person name="Miyauchi S."/>
            <person name="Kiss E."/>
            <person name="Kuo A."/>
            <person name="Drula E."/>
            <person name="Kohler A."/>
            <person name="Sanchez-Garcia M."/>
            <person name="Morin E."/>
            <person name="Andreopoulos B."/>
            <person name="Barry K.W."/>
            <person name="Bonito G."/>
            <person name="Buee M."/>
            <person name="Carver A."/>
            <person name="Chen C."/>
            <person name="Cichocki N."/>
            <person name="Clum A."/>
            <person name="Culley D."/>
            <person name="Crous P.W."/>
            <person name="Fauchery L."/>
            <person name="Girlanda M."/>
            <person name="Hayes R.D."/>
            <person name="Keri Z."/>
            <person name="LaButti K."/>
            <person name="Lipzen A."/>
            <person name="Lombard V."/>
            <person name="Magnuson J."/>
            <person name="Maillard F."/>
            <person name="Murat C."/>
            <person name="Nolan M."/>
            <person name="Ohm R.A."/>
            <person name="Pangilinan J."/>
            <person name="Pereira M.F."/>
            <person name="Perotto S."/>
            <person name="Peter M."/>
            <person name="Pfister S."/>
            <person name="Riley R."/>
            <person name="Sitrit Y."/>
            <person name="Stielow J.B."/>
            <person name="Szollosi G."/>
            <person name="Zifcakova L."/>
            <person name="Stursova M."/>
            <person name="Spatafora J.W."/>
            <person name="Tedersoo L."/>
            <person name="Vaario L.M."/>
            <person name="Yamada A."/>
            <person name="Yan M."/>
            <person name="Wang P."/>
            <person name="Xu J."/>
            <person name="Bruns T."/>
            <person name="Baldrian P."/>
            <person name="Vilgalys R."/>
            <person name="Dunand C."/>
            <person name="Henrissat B."/>
            <person name="Grigoriev I.V."/>
            <person name="Hibbett D."/>
            <person name="Nagy L.G."/>
            <person name="Martin F.M."/>
        </authorList>
    </citation>
    <scope>NUCLEOTIDE SEQUENCE</scope>
    <source>
        <strain evidence="1">BED1</strain>
    </source>
</reference>
<sequence length="76" mass="8837">MFHANAMLYTVTFVMQVRGERLICCGSMHEKCSRQDVSIDRANETRCCPVPRDDENQKSVLLRHRDVRLDKVRLTG</sequence>
<reference evidence="1" key="1">
    <citation type="submission" date="2019-10" db="EMBL/GenBank/DDBJ databases">
        <authorList>
            <consortium name="DOE Joint Genome Institute"/>
            <person name="Kuo A."/>
            <person name="Miyauchi S."/>
            <person name="Kiss E."/>
            <person name="Drula E."/>
            <person name="Kohler A."/>
            <person name="Sanchez-Garcia M."/>
            <person name="Andreopoulos B."/>
            <person name="Barry K.W."/>
            <person name="Bonito G."/>
            <person name="Buee M."/>
            <person name="Carver A."/>
            <person name="Chen C."/>
            <person name="Cichocki N."/>
            <person name="Clum A."/>
            <person name="Culley D."/>
            <person name="Crous P.W."/>
            <person name="Fauchery L."/>
            <person name="Girlanda M."/>
            <person name="Hayes R."/>
            <person name="Keri Z."/>
            <person name="LaButti K."/>
            <person name="Lipzen A."/>
            <person name="Lombard V."/>
            <person name="Magnuson J."/>
            <person name="Maillard F."/>
            <person name="Morin E."/>
            <person name="Murat C."/>
            <person name="Nolan M."/>
            <person name="Ohm R."/>
            <person name="Pangilinan J."/>
            <person name="Pereira M."/>
            <person name="Perotto S."/>
            <person name="Peter M."/>
            <person name="Riley R."/>
            <person name="Sitrit Y."/>
            <person name="Stielow B."/>
            <person name="Szollosi G."/>
            <person name="Zifcakova L."/>
            <person name="Stursova M."/>
            <person name="Spatafora J.W."/>
            <person name="Tedersoo L."/>
            <person name="Vaario L.-M."/>
            <person name="Yamada A."/>
            <person name="Yan M."/>
            <person name="Wang P."/>
            <person name="Xu J."/>
            <person name="Bruns T."/>
            <person name="Baldrian P."/>
            <person name="Vilgalys R."/>
            <person name="Henrissat B."/>
            <person name="Grigoriev I.V."/>
            <person name="Hibbett D."/>
            <person name="Nagy L.G."/>
            <person name="Martin F.M."/>
        </authorList>
    </citation>
    <scope>NUCLEOTIDE SEQUENCE</scope>
    <source>
        <strain evidence="1">BED1</strain>
    </source>
</reference>